<feature type="non-terminal residue" evidence="5">
    <location>
        <position position="159"/>
    </location>
</feature>
<feature type="domain" description="Myb-like" evidence="3">
    <location>
        <begin position="53"/>
        <end position="104"/>
    </location>
</feature>
<dbReference type="SMART" id="SM00717">
    <property type="entry name" value="SANT"/>
    <property type="match status" value="3"/>
</dbReference>
<protein>
    <submittedName>
        <fullName evidence="5">Uncharacterized protein</fullName>
    </submittedName>
</protein>
<name>F0YHL4_AURAN</name>
<evidence type="ECO:0000256" key="1">
    <source>
        <dbReference type="ARBA" id="ARBA00022737"/>
    </source>
</evidence>
<dbReference type="PANTHER" id="PTHR45614:SF25">
    <property type="entry name" value="MYB PROTEIN"/>
    <property type="match status" value="1"/>
</dbReference>
<dbReference type="InterPro" id="IPR001005">
    <property type="entry name" value="SANT/Myb"/>
</dbReference>
<reference evidence="5 6" key="1">
    <citation type="journal article" date="2011" name="Proc. Natl. Acad. Sci. U.S.A.">
        <title>Niche of harmful alga Aureococcus anophagefferens revealed through ecogenomics.</title>
        <authorList>
            <person name="Gobler C.J."/>
            <person name="Berry D.L."/>
            <person name="Dyhrman S.T."/>
            <person name="Wilhelm S.W."/>
            <person name="Salamov A."/>
            <person name="Lobanov A.V."/>
            <person name="Zhang Y."/>
            <person name="Collier J.L."/>
            <person name="Wurch L.L."/>
            <person name="Kustka A.B."/>
            <person name="Dill B.D."/>
            <person name="Shah M."/>
            <person name="VerBerkmoes N.C."/>
            <person name="Kuo A."/>
            <person name="Terry A."/>
            <person name="Pangilinan J."/>
            <person name="Lindquist E.A."/>
            <person name="Lucas S."/>
            <person name="Paulsen I.T."/>
            <person name="Hattenrath-Lehmann T.K."/>
            <person name="Talmage S.C."/>
            <person name="Walker E.A."/>
            <person name="Koch F."/>
            <person name="Burson A.M."/>
            <person name="Marcoval M.A."/>
            <person name="Tang Y.Z."/>
            <person name="Lecleir G.R."/>
            <person name="Coyne K.J."/>
            <person name="Berg G.M."/>
            <person name="Bertrand E.M."/>
            <person name="Saito M.A."/>
            <person name="Gladyshev V.N."/>
            <person name="Grigoriev I.V."/>
        </authorList>
    </citation>
    <scope>NUCLEOTIDE SEQUENCE [LARGE SCALE GENOMIC DNA]</scope>
    <source>
        <strain evidence="6">CCMP 1984</strain>
    </source>
</reference>
<dbReference type="GO" id="GO:0000978">
    <property type="term" value="F:RNA polymerase II cis-regulatory region sequence-specific DNA binding"/>
    <property type="evidence" value="ECO:0007669"/>
    <property type="project" value="TreeGrafter"/>
</dbReference>
<keyword evidence="6" id="KW-1185">Reference proteome</keyword>
<dbReference type="PROSITE" id="PS50090">
    <property type="entry name" value="MYB_LIKE"/>
    <property type="match status" value="3"/>
</dbReference>
<dbReference type="CDD" id="cd00167">
    <property type="entry name" value="SANT"/>
    <property type="match status" value="2"/>
</dbReference>
<keyword evidence="2" id="KW-0238">DNA-binding</keyword>
<feature type="domain" description="Myb-like" evidence="3">
    <location>
        <begin position="1"/>
        <end position="52"/>
    </location>
</feature>
<feature type="domain" description="HTH myb-type" evidence="4">
    <location>
        <begin position="1"/>
        <end position="28"/>
    </location>
</feature>
<dbReference type="RefSeq" id="XP_009040044.1">
    <property type="nucleotide sequence ID" value="XM_009041796.1"/>
</dbReference>
<feature type="non-terminal residue" evidence="5">
    <location>
        <position position="1"/>
    </location>
</feature>
<proteinExistence type="predicted"/>
<keyword evidence="1" id="KW-0677">Repeat</keyword>
<dbReference type="PANTHER" id="PTHR45614">
    <property type="entry name" value="MYB PROTEIN-RELATED"/>
    <property type="match status" value="1"/>
</dbReference>
<sequence length="159" mass="18269">WTEEEDAVLREGVLRFGTSAWEDVSRHLLPPVQGGPQKRQAPECEARWEAVVRHTAVKGPWLPEEDSLLRQLVNKFGPKRWALIASHIPGRAGKQCRERWLNHLDTRVIKSDWTPDEDAVLLEAQQRVGNKWSEIARLLPGRAENAVKNRFNSLITKRL</sequence>
<dbReference type="EMBL" id="GL833142">
    <property type="protein sequence ID" value="EGB05401.1"/>
    <property type="molecule type" value="Genomic_DNA"/>
</dbReference>
<accession>F0YHL4</accession>
<dbReference type="InterPro" id="IPR009057">
    <property type="entry name" value="Homeodomain-like_sf"/>
</dbReference>
<dbReference type="InterPro" id="IPR050560">
    <property type="entry name" value="MYB_TF"/>
</dbReference>
<evidence type="ECO:0000256" key="2">
    <source>
        <dbReference type="ARBA" id="ARBA00023125"/>
    </source>
</evidence>
<dbReference type="AlphaFoldDB" id="F0YHL4"/>
<dbReference type="Proteomes" id="UP000002729">
    <property type="component" value="Unassembled WGS sequence"/>
</dbReference>
<dbReference type="Pfam" id="PF00249">
    <property type="entry name" value="Myb_DNA-binding"/>
    <property type="match status" value="2"/>
</dbReference>
<dbReference type="KEGG" id="aaf:AURANDRAFT_5675"/>
<dbReference type="GO" id="GO:0000981">
    <property type="term" value="F:DNA-binding transcription factor activity, RNA polymerase II-specific"/>
    <property type="evidence" value="ECO:0007669"/>
    <property type="project" value="TreeGrafter"/>
</dbReference>
<evidence type="ECO:0000313" key="6">
    <source>
        <dbReference type="Proteomes" id="UP000002729"/>
    </source>
</evidence>
<dbReference type="GO" id="GO:0005634">
    <property type="term" value="C:nucleus"/>
    <property type="evidence" value="ECO:0007669"/>
    <property type="project" value="TreeGrafter"/>
</dbReference>
<feature type="domain" description="HTH myb-type" evidence="4">
    <location>
        <begin position="110"/>
        <end position="159"/>
    </location>
</feature>
<dbReference type="InParanoid" id="F0YHL4"/>
<evidence type="ECO:0000313" key="5">
    <source>
        <dbReference type="EMBL" id="EGB05401.1"/>
    </source>
</evidence>
<evidence type="ECO:0000259" key="3">
    <source>
        <dbReference type="PROSITE" id="PS50090"/>
    </source>
</evidence>
<feature type="domain" description="HTH myb-type" evidence="4">
    <location>
        <begin position="53"/>
        <end position="108"/>
    </location>
</feature>
<feature type="domain" description="Myb-like" evidence="3">
    <location>
        <begin position="105"/>
        <end position="155"/>
    </location>
</feature>
<dbReference type="FunFam" id="1.10.10.60:FF:000010">
    <property type="entry name" value="Transcriptional activator Myb isoform A"/>
    <property type="match status" value="1"/>
</dbReference>
<dbReference type="PROSITE" id="PS51294">
    <property type="entry name" value="HTH_MYB"/>
    <property type="match status" value="3"/>
</dbReference>
<evidence type="ECO:0000259" key="4">
    <source>
        <dbReference type="PROSITE" id="PS51294"/>
    </source>
</evidence>
<dbReference type="eggNOG" id="KOG0048">
    <property type="taxonomic scope" value="Eukaryota"/>
</dbReference>
<dbReference type="OMA" id="NARWHEL"/>
<gene>
    <name evidence="5" type="ORF">AURANDRAFT_5675</name>
</gene>
<dbReference type="OrthoDB" id="2143914at2759"/>
<dbReference type="GeneID" id="20222579"/>
<organism evidence="6">
    <name type="scientific">Aureococcus anophagefferens</name>
    <name type="common">Harmful bloom alga</name>
    <dbReference type="NCBI Taxonomy" id="44056"/>
    <lineage>
        <taxon>Eukaryota</taxon>
        <taxon>Sar</taxon>
        <taxon>Stramenopiles</taxon>
        <taxon>Ochrophyta</taxon>
        <taxon>Pelagophyceae</taxon>
        <taxon>Pelagomonadales</taxon>
        <taxon>Pelagomonadaceae</taxon>
        <taxon>Aureococcus</taxon>
    </lineage>
</organism>
<dbReference type="InterPro" id="IPR017930">
    <property type="entry name" value="Myb_dom"/>
</dbReference>
<dbReference type="SUPFAM" id="SSF46689">
    <property type="entry name" value="Homeodomain-like"/>
    <property type="match status" value="2"/>
</dbReference>
<dbReference type="Gene3D" id="1.10.10.60">
    <property type="entry name" value="Homeodomain-like"/>
    <property type="match status" value="3"/>
</dbReference>